<dbReference type="EMBL" id="AP011798">
    <property type="protein sequence ID" value="BAL58268.1"/>
    <property type="molecule type" value="Genomic_DNA"/>
</dbReference>
<proteinExistence type="predicted"/>
<reference evidence="1" key="1">
    <citation type="journal article" date="2005" name="Environ. Microbiol.">
        <title>Genetic and functional properties of uncultivated thermophilic crenarchaeotes from a subsurface gold mine as revealed by analysis of genome fragments.</title>
        <authorList>
            <person name="Nunoura T."/>
            <person name="Hirayama H."/>
            <person name="Takami H."/>
            <person name="Oida H."/>
            <person name="Nishi S."/>
            <person name="Shimamura S."/>
            <person name="Suzuki Y."/>
            <person name="Inagaki F."/>
            <person name="Takai K."/>
            <person name="Nealson K.H."/>
            <person name="Horikoshi K."/>
        </authorList>
    </citation>
    <scope>NUCLEOTIDE SEQUENCE</scope>
</reference>
<gene>
    <name evidence="1" type="ORF">HGMM_F55E10C30</name>
</gene>
<organism evidence="1">
    <name type="scientific">uncultured Acidobacteriota bacterium</name>
    <dbReference type="NCBI Taxonomy" id="171953"/>
    <lineage>
        <taxon>Bacteria</taxon>
        <taxon>Pseudomonadati</taxon>
        <taxon>Acidobacteriota</taxon>
        <taxon>environmental samples</taxon>
    </lineage>
</organism>
<evidence type="ECO:0000313" key="1">
    <source>
        <dbReference type="EMBL" id="BAL58268.1"/>
    </source>
</evidence>
<accession>H5SQ32</accession>
<reference evidence="1" key="2">
    <citation type="journal article" date="2012" name="PLoS ONE">
        <title>A Deeply Branching Thermophilic Bacterium with an Ancient Acetyl-CoA Pathway Dominates a Subsurface Ecosystem.</title>
        <authorList>
            <person name="Takami H."/>
            <person name="Noguchi H."/>
            <person name="Takaki Y."/>
            <person name="Uchiyama I."/>
            <person name="Toyoda A."/>
            <person name="Nishi S."/>
            <person name="Chee G.-J."/>
            <person name="Arai W."/>
            <person name="Nunoura T."/>
            <person name="Itoh T."/>
            <person name="Hattori M."/>
            <person name="Takai K."/>
        </authorList>
    </citation>
    <scope>NUCLEOTIDE SEQUENCE</scope>
</reference>
<dbReference type="AlphaFoldDB" id="H5SQ32"/>
<sequence length="107" mass="11719">MMMWAAKRKITNTVKGVRIRVASDDLAYVRRIRTHCATHEQTLAQAGPRQQPVCPAAVTGARVRITTLANGAELEITTDAPEAVAEIQARATRLTRGFLGRPLSRNP</sequence>
<protein>
    <submittedName>
        <fullName evidence="1">Uncharacterized protein</fullName>
    </submittedName>
</protein>
<name>H5SQ32_9BACT</name>